<comment type="catalytic activity">
    <reaction evidence="3">
        <text>3-dehydroquinate = 3-dehydroshikimate + H2O</text>
        <dbReference type="Rhea" id="RHEA:21096"/>
        <dbReference type="ChEBI" id="CHEBI:15377"/>
        <dbReference type="ChEBI" id="CHEBI:16630"/>
        <dbReference type="ChEBI" id="CHEBI:32364"/>
        <dbReference type="EC" id="4.2.1.10"/>
    </reaction>
</comment>
<comment type="pathway">
    <text evidence="3">Aromatic compound metabolism; 3,4-dihydroxybenzoate biosynthesis; 3,4-dihydroxybenzoate from 3-dehydroquinate: step 1/2.</text>
</comment>
<comment type="subunit">
    <text evidence="3">Homododecamer. Adopts a ring-like structure, composed of an arrangement of two hexameric rings stacked on top of one another.</text>
</comment>
<dbReference type="Proteomes" id="UP001451303">
    <property type="component" value="Unassembled WGS sequence"/>
</dbReference>
<feature type="binding site" evidence="3">
    <location>
        <position position="117"/>
    </location>
    <ligand>
        <name>substrate</name>
    </ligand>
</feature>
<accession>A0ABR3D8T7</accession>
<dbReference type="PIRSF" id="PIRSF001399">
    <property type="entry name" value="DHquinase_II"/>
    <property type="match status" value="1"/>
</dbReference>
<dbReference type="EMBL" id="JAVLET010000007">
    <property type="protein sequence ID" value="KAL0468156.1"/>
    <property type="molecule type" value="Genomic_DNA"/>
</dbReference>
<dbReference type="InterPro" id="IPR018509">
    <property type="entry name" value="DHquinase_II_CS"/>
</dbReference>
<proteinExistence type="inferred from homology"/>
<reference evidence="4 5" key="1">
    <citation type="submission" date="2023-09" db="EMBL/GenBank/DDBJ databases">
        <title>Multi-omics analysis of a traditional fermented food reveals byproduct-associated fungal strains for waste-to-food upcycling.</title>
        <authorList>
            <consortium name="Lawrence Berkeley National Laboratory"/>
            <person name="Rekdal V.M."/>
            <person name="Villalobos-Escobedo J.M."/>
            <person name="Rodriguez-Valeron N."/>
            <person name="Garcia M.O."/>
            <person name="Vasquez D.P."/>
            <person name="Damayanti I."/>
            <person name="Sorensen P.M."/>
            <person name="Baidoo E.E."/>
            <person name="De Carvalho A.C."/>
            <person name="Riley R."/>
            <person name="Lipzen A."/>
            <person name="He G."/>
            <person name="Yan M."/>
            <person name="Haridas S."/>
            <person name="Daum C."/>
            <person name="Yoshinaga Y."/>
            <person name="Ng V."/>
            <person name="Grigoriev I.V."/>
            <person name="Munk R."/>
            <person name="Nuraida L."/>
            <person name="Wijaya C.H."/>
            <person name="Morales P.-C."/>
            <person name="Keasling J.D."/>
        </authorList>
    </citation>
    <scope>NUCLEOTIDE SEQUENCE [LARGE SCALE GENOMIC DNA]</scope>
    <source>
        <strain evidence="4 5">FGSC 2613</strain>
    </source>
</reference>
<evidence type="ECO:0000256" key="3">
    <source>
        <dbReference type="HAMAP-Rule" id="MF_03136"/>
    </source>
</evidence>
<dbReference type="CDD" id="cd00466">
    <property type="entry name" value="DHQase_II"/>
    <property type="match status" value="1"/>
</dbReference>
<feature type="binding site" evidence="3">
    <location>
        <begin position="144"/>
        <end position="145"/>
    </location>
    <ligand>
        <name>substrate</name>
    </ligand>
</feature>
<dbReference type="PROSITE" id="PS01029">
    <property type="entry name" value="DEHYDROQUINASE_II"/>
    <property type="match status" value="1"/>
</dbReference>
<feature type="binding site" evidence="3">
    <location>
        <position position="130"/>
    </location>
    <ligand>
        <name>substrate</name>
    </ligand>
</feature>
<keyword evidence="1 3" id="KW-0672">Quinate metabolism</keyword>
<feature type="binding site" evidence="3">
    <location>
        <position position="123"/>
    </location>
    <ligand>
        <name>substrate</name>
    </ligand>
</feature>
<dbReference type="PANTHER" id="PTHR21272:SF5">
    <property type="entry name" value="CATABOLIC 3-DEHYDROQUINASE"/>
    <property type="match status" value="1"/>
</dbReference>
<evidence type="ECO:0000256" key="2">
    <source>
        <dbReference type="ARBA" id="ARBA00023239"/>
    </source>
</evidence>
<comment type="function">
    <text evidence="3">Is involved in the catabolism of quinate. Allows the utilization of quinate as carbon source via the beta-ketoadipate pathway.</text>
</comment>
<comment type="caution">
    <text evidence="4">The sequence shown here is derived from an EMBL/GenBank/DDBJ whole genome shotgun (WGS) entry which is preliminary data.</text>
</comment>
<dbReference type="Pfam" id="PF01220">
    <property type="entry name" value="DHquinase_II"/>
    <property type="match status" value="1"/>
</dbReference>
<organism evidence="4 5">
    <name type="scientific">Neurospora intermedia</name>
    <dbReference type="NCBI Taxonomy" id="5142"/>
    <lineage>
        <taxon>Eukaryota</taxon>
        <taxon>Fungi</taxon>
        <taxon>Dikarya</taxon>
        <taxon>Ascomycota</taxon>
        <taxon>Pezizomycotina</taxon>
        <taxon>Sordariomycetes</taxon>
        <taxon>Sordariomycetidae</taxon>
        <taxon>Sordariales</taxon>
        <taxon>Sordariaceae</taxon>
        <taxon>Neurospora</taxon>
    </lineage>
</organism>
<feature type="site" description="Transition state stabilizer" evidence="3">
    <location>
        <position position="36"/>
    </location>
</feature>
<keyword evidence="2 3" id="KW-0456">Lyase</keyword>
<name>A0ABR3D8T7_NEUIN</name>
<feature type="binding site" evidence="3">
    <location>
        <position position="154"/>
    </location>
    <ligand>
        <name>substrate</name>
    </ligand>
</feature>
<gene>
    <name evidence="3" type="primary">qa-2</name>
    <name evidence="4" type="ORF">QR685DRAFT_530232</name>
</gene>
<evidence type="ECO:0000256" key="1">
    <source>
        <dbReference type="ARBA" id="ARBA00022911"/>
    </source>
</evidence>
<dbReference type="HAMAP" id="MF_00169">
    <property type="entry name" value="AroQ"/>
    <property type="match status" value="1"/>
</dbReference>
<evidence type="ECO:0000313" key="4">
    <source>
        <dbReference type="EMBL" id="KAL0468156.1"/>
    </source>
</evidence>
<protein>
    <recommendedName>
        <fullName evidence="3">Catabolic 3-dehydroquinase</fullName>
        <shortName evidence="3">cDHQase</shortName>
        <ecNumber evidence="3">4.2.1.10</ecNumber>
    </recommendedName>
    <alternativeName>
        <fullName evidence="3">3-dehydroquinate dehydratase</fullName>
    </alternativeName>
</protein>
<keyword evidence="5" id="KW-1185">Reference proteome</keyword>
<dbReference type="SUPFAM" id="SSF52304">
    <property type="entry name" value="Type II 3-dehydroquinate dehydratase"/>
    <property type="match status" value="1"/>
</dbReference>
<feature type="active site" description="Proton donor" evidence="3">
    <location>
        <position position="143"/>
    </location>
</feature>
<dbReference type="InterPro" id="IPR036441">
    <property type="entry name" value="DHquinase_II_sf"/>
</dbReference>
<comment type="similarity">
    <text evidence="3">Belongs to the type-II 3-dehydroquinase family.</text>
</comment>
<feature type="active site" description="Proton acceptor" evidence="3">
    <location>
        <position position="41"/>
    </location>
</feature>
<sequence>MSHKPIAPNHRYQAQMVSRRHILLINGPNLNLLGTREPQIYGSTTLHDIEQASQTLAFSLGFRLTTFQSNHEGAIIDRIHQAAGFFPSPPSPSPSSAATTTEAGVDPEDKVSAIIINPGAYTHTSIGIRDALLGTGIPFVEVHVSNVHAREAFRHHSYLSDKAVAVICGLGPFGYSAALEFLGRHMKF</sequence>
<dbReference type="InterPro" id="IPR001874">
    <property type="entry name" value="DHquinase_II"/>
</dbReference>
<dbReference type="EC" id="4.2.1.10" evidence="3"/>
<evidence type="ECO:0000313" key="5">
    <source>
        <dbReference type="Proteomes" id="UP001451303"/>
    </source>
</evidence>
<dbReference type="Gene3D" id="3.40.50.9100">
    <property type="entry name" value="Dehydroquinase, class II"/>
    <property type="match status" value="1"/>
</dbReference>
<dbReference type="PANTHER" id="PTHR21272">
    <property type="entry name" value="CATABOLIC 3-DEHYDROQUINASE"/>
    <property type="match status" value="1"/>
</dbReference>